<reference evidence="2" key="1">
    <citation type="journal article" date="2023" name="Front. Plant Sci.">
        <title>Chromosomal-level genome assembly of Melastoma candidum provides insights into trichome evolution.</title>
        <authorList>
            <person name="Zhong Y."/>
            <person name="Wu W."/>
            <person name="Sun C."/>
            <person name="Zou P."/>
            <person name="Liu Y."/>
            <person name="Dai S."/>
            <person name="Zhou R."/>
        </authorList>
    </citation>
    <scope>NUCLEOTIDE SEQUENCE [LARGE SCALE GENOMIC DNA]</scope>
</reference>
<protein>
    <submittedName>
        <fullName evidence="1">Uncharacterized protein</fullName>
    </submittedName>
</protein>
<sequence length="316" mass="34250">MKLRCDVCEESDATVFCSADEAALCTDCDGRVHRANKLASRHQRFSLMLPLDQDAPPCDTCRERRAFMFCQQDRAVLCGECDLSTHASNKHAKQHDRFVITGLILSNFLQSFNISGDEPLSNGYEFDVVPDFNSKAVPEGTVLDQSKSNATDTISPSSSAGAAAESVDATVVVVMESSREGDVLASGSSLSEYLMEALSGWQVDELLESCPDSSGTFKNGDGDDSIDPLDMGICNLHWSGATAEGLGFWVPQAAPPVLYPTRAVEESLLNPSRGTDVVMGTRNHCHKRWSDEGLTVPRIGPAVAASFKRKRTTTLY</sequence>
<gene>
    <name evidence="1" type="ORF">MLD38_002116</name>
</gene>
<dbReference type="Proteomes" id="UP001057402">
    <property type="component" value="Chromosome 1"/>
</dbReference>
<dbReference type="EMBL" id="CM042880">
    <property type="protein sequence ID" value="KAI4389952.1"/>
    <property type="molecule type" value="Genomic_DNA"/>
</dbReference>
<comment type="caution">
    <text evidence="1">The sequence shown here is derived from an EMBL/GenBank/DDBJ whole genome shotgun (WGS) entry which is preliminary data.</text>
</comment>
<evidence type="ECO:0000313" key="2">
    <source>
        <dbReference type="Proteomes" id="UP001057402"/>
    </source>
</evidence>
<name>A0ACB9SFC3_9MYRT</name>
<accession>A0ACB9SFC3</accession>
<organism evidence="1 2">
    <name type="scientific">Melastoma candidum</name>
    <dbReference type="NCBI Taxonomy" id="119954"/>
    <lineage>
        <taxon>Eukaryota</taxon>
        <taxon>Viridiplantae</taxon>
        <taxon>Streptophyta</taxon>
        <taxon>Embryophyta</taxon>
        <taxon>Tracheophyta</taxon>
        <taxon>Spermatophyta</taxon>
        <taxon>Magnoliopsida</taxon>
        <taxon>eudicotyledons</taxon>
        <taxon>Gunneridae</taxon>
        <taxon>Pentapetalae</taxon>
        <taxon>rosids</taxon>
        <taxon>malvids</taxon>
        <taxon>Myrtales</taxon>
        <taxon>Melastomataceae</taxon>
        <taxon>Melastomatoideae</taxon>
        <taxon>Melastomateae</taxon>
        <taxon>Melastoma</taxon>
    </lineage>
</organism>
<keyword evidence="2" id="KW-1185">Reference proteome</keyword>
<proteinExistence type="predicted"/>
<evidence type="ECO:0000313" key="1">
    <source>
        <dbReference type="EMBL" id="KAI4389952.1"/>
    </source>
</evidence>